<dbReference type="Pfam" id="PF12833">
    <property type="entry name" value="HTH_18"/>
    <property type="match status" value="1"/>
</dbReference>
<protein>
    <submittedName>
        <fullName evidence="5">AraC family transcriptional regulator</fullName>
    </submittedName>
</protein>
<dbReference type="PRINTS" id="PR00032">
    <property type="entry name" value="HTHARAC"/>
</dbReference>
<dbReference type="Gene3D" id="2.60.120.10">
    <property type="entry name" value="Jelly Rolls"/>
    <property type="match status" value="1"/>
</dbReference>
<dbReference type="EMBL" id="JANUHC010000006">
    <property type="protein sequence ID" value="MCS0631166.1"/>
    <property type="molecule type" value="Genomic_DNA"/>
</dbReference>
<reference evidence="5" key="1">
    <citation type="submission" date="2022-08" db="EMBL/GenBank/DDBJ databases">
        <title>Reclassification of Massilia species as members of the genera Telluria, Duganella, Pseudoduganella, Mokoshia gen. nov. and Zemynaea gen. nov. using orthogonal and non-orthogonal genome-based approaches.</title>
        <authorList>
            <person name="Bowman J.P."/>
        </authorList>
    </citation>
    <scope>NUCLEOTIDE SEQUENCE</scope>
    <source>
        <strain evidence="5">LMG 11547</strain>
    </source>
</reference>
<keyword evidence="6" id="KW-1185">Reference proteome</keyword>
<dbReference type="InterPro" id="IPR009057">
    <property type="entry name" value="Homeodomain-like_sf"/>
</dbReference>
<gene>
    <name evidence="5" type="ORF">NX786_17675</name>
</gene>
<evidence type="ECO:0000259" key="4">
    <source>
        <dbReference type="PROSITE" id="PS01124"/>
    </source>
</evidence>
<comment type="caution">
    <text evidence="5">The sequence shown here is derived from an EMBL/GenBank/DDBJ whole genome shotgun (WGS) entry which is preliminary data.</text>
</comment>
<evidence type="ECO:0000256" key="1">
    <source>
        <dbReference type="ARBA" id="ARBA00023015"/>
    </source>
</evidence>
<dbReference type="SUPFAM" id="SSF46689">
    <property type="entry name" value="Homeodomain-like"/>
    <property type="match status" value="1"/>
</dbReference>
<name>A0ABT2C1A9_9BURK</name>
<dbReference type="InterPro" id="IPR011051">
    <property type="entry name" value="RmlC_Cupin_sf"/>
</dbReference>
<keyword evidence="1" id="KW-0805">Transcription regulation</keyword>
<organism evidence="5 6">
    <name type="scientific">Telluria mixta</name>
    <dbReference type="NCBI Taxonomy" id="34071"/>
    <lineage>
        <taxon>Bacteria</taxon>
        <taxon>Pseudomonadati</taxon>
        <taxon>Pseudomonadota</taxon>
        <taxon>Betaproteobacteria</taxon>
        <taxon>Burkholderiales</taxon>
        <taxon>Oxalobacteraceae</taxon>
        <taxon>Telluria group</taxon>
        <taxon>Telluria</taxon>
    </lineage>
</organism>
<dbReference type="InterPro" id="IPR020449">
    <property type="entry name" value="Tscrpt_reg_AraC-type_HTH"/>
</dbReference>
<dbReference type="PANTHER" id="PTHR43280">
    <property type="entry name" value="ARAC-FAMILY TRANSCRIPTIONAL REGULATOR"/>
    <property type="match status" value="1"/>
</dbReference>
<evidence type="ECO:0000313" key="5">
    <source>
        <dbReference type="EMBL" id="MCS0631166.1"/>
    </source>
</evidence>
<feature type="domain" description="HTH araC/xylS-type" evidence="4">
    <location>
        <begin position="205"/>
        <end position="303"/>
    </location>
</feature>
<dbReference type="SUPFAM" id="SSF51182">
    <property type="entry name" value="RmlC-like cupins"/>
    <property type="match status" value="1"/>
</dbReference>
<dbReference type="PANTHER" id="PTHR43280:SF32">
    <property type="entry name" value="TRANSCRIPTIONAL REGULATORY PROTEIN"/>
    <property type="match status" value="1"/>
</dbReference>
<evidence type="ECO:0000256" key="2">
    <source>
        <dbReference type="ARBA" id="ARBA00023125"/>
    </source>
</evidence>
<evidence type="ECO:0000256" key="3">
    <source>
        <dbReference type="ARBA" id="ARBA00023163"/>
    </source>
</evidence>
<dbReference type="Gene3D" id="1.10.10.60">
    <property type="entry name" value="Homeodomain-like"/>
    <property type="match status" value="1"/>
</dbReference>
<dbReference type="InterPro" id="IPR018060">
    <property type="entry name" value="HTH_AraC"/>
</dbReference>
<dbReference type="InterPro" id="IPR014710">
    <property type="entry name" value="RmlC-like_jellyroll"/>
</dbReference>
<dbReference type="Proteomes" id="UP001165263">
    <property type="component" value="Unassembled WGS sequence"/>
</dbReference>
<dbReference type="SMART" id="SM00342">
    <property type="entry name" value="HTH_ARAC"/>
    <property type="match status" value="1"/>
</dbReference>
<evidence type="ECO:0000313" key="6">
    <source>
        <dbReference type="Proteomes" id="UP001165263"/>
    </source>
</evidence>
<proteinExistence type="predicted"/>
<keyword evidence="2" id="KW-0238">DNA-binding</keyword>
<dbReference type="PROSITE" id="PS01124">
    <property type="entry name" value="HTH_ARAC_FAMILY_2"/>
    <property type="match status" value="1"/>
</dbReference>
<keyword evidence="3" id="KW-0804">Transcription</keyword>
<accession>A0ABT2C1A9</accession>
<dbReference type="RefSeq" id="WP_259450248.1">
    <property type="nucleotide sequence ID" value="NZ_CP119520.1"/>
</dbReference>
<sequence length="312" mass="34793">MTRNTSTNGTRYLSNIVPLATVPKVRLYVERAEETGNWSVHVGHVVNRGRRQTSPHAHPGYGQVIFVRSGRGVMNLDGSIVSFEGPCVLLLPAECVHGLDYELDVDRWVVTVEAAYLARVNGKLDEFIQLWSEPRMIPLSDRQDAPMALHDQIRKLDKEIAARTVGHEVQTEALLTVLLLMLVRGAGLTPLDDEGAKHNEIQLTERFRDLIDQHYWENLSAHDYASMLAVSLTQLRAACAAAFGQSPTKMIHARLVTEARRGLIFGDTSIEQIALSLGFSNAAYFTRFFCKEVGQTPSQFRAASRDHAQRSS</sequence>